<keyword evidence="7" id="KW-1185">Reference proteome</keyword>
<evidence type="ECO:0000256" key="2">
    <source>
        <dbReference type="ARBA" id="ARBA00023015"/>
    </source>
</evidence>
<dbReference type="Pfam" id="PF03466">
    <property type="entry name" value="LysR_substrate"/>
    <property type="match status" value="1"/>
</dbReference>
<evidence type="ECO:0000313" key="7">
    <source>
        <dbReference type="Proteomes" id="UP001595632"/>
    </source>
</evidence>
<proteinExistence type="inferred from homology"/>
<dbReference type="PROSITE" id="PS50931">
    <property type="entry name" value="HTH_LYSR"/>
    <property type="match status" value="1"/>
</dbReference>
<dbReference type="PANTHER" id="PTHR30537">
    <property type="entry name" value="HTH-TYPE TRANSCRIPTIONAL REGULATOR"/>
    <property type="match status" value="1"/>
</dbReference>
<dbReference type="Proteomes" id="UP001595632">
    <property type="component" value="Unassembled WGS sequence"/>
</dbReference>
<evidence type="ECO:0000256" key="4">
    <source>
        <dbReference type="ARBA" id="ARBA00023163"/>
    </source>
</evidence>
<comment type="caution">
    <text evidence="6">The sequence shown here is derived from an EMBL/GenBank/DDBJ whole genome shotgun (WGS) entry which is preliminary data.</text>
</comment>
<dbReference type="CDD" id="cd08432">
    <property type="entry name" value="PBP2_GcdR_TrpI_HvrB_AmpR_like"/>
    <property type="match status" value="1"/>
</dbReference>
<dbReference type="InterPro" id="IPR058163">
    <property type="entry name" value="LysR-type_TF_proteobact-type"/>
</dbReference>
<dbReference type="InterPro" id="IPR005119">
    <property type="entry name" value="LysR_subst-bd"/>
</dbReference>
<dbReference type="InterPro" id="IPR036390">
    <property type="entry name" value="WH_DNA-bd_sf"/>
</dbReference>
<dbReference type="Gene3D" id="1.10.10.10">
    <property type="entry name" value="Winged helix-like DNA-binding domain superfamily/Winged helix DNA-binding domain"/>
    <property type="match status" value="1"/>
</dbReference>
<organism evidence="6 7">
    <name type="scientific">Psychromarinibacter halotolerans</name>
    <dbReference type="NCBI Taxonomy" id="1775175"/>
    <lineage>
        <taxon>Bacteria</taxon>
        <taxon>Pseudomonadati</taxon>
        <taxon>Pseudomonadota</taxon>
        <taxon>Alphaproteobacteria</taxon>
        <taxon>Rhodobacterales</taxon>
        <taxon>Paracoccaceae</taxon>
        <taxon>Psychromarinibacter</taxon>
    </lineage>
</organism>
<gene>
    <name evidence="6" type="ORF">ACFOGP_17825</name>
</gene>
<evidence type="ECO:0000259" key="5">
    <source>
        <dbReference type="PROSITE" id="PS50931"/>
    </source>
</evidence>
<dbReference type="SUPFAM" id="SSF46785">
    <property type="entry name" value="Winged helix' DNA-binding domain"/>
    <property type="match status" value="1"/>
</dbReference>
<dbReference type="PRINTS" id="PR00039">
    <property type="entry name" value="HTHLYSR"/>
</dbReference>
<comment type="similarity">
    <text evidence="1">Belongs to the LysR transcriptional regulatory family.</text>
</comment>
<dbReference type="InterPro" id="IPR000847">
    <property type="entry name" value="LysR_HTH_N"/>
</dbReference>
<name>A0ABV7GTS0_9RHOB</name>
<sequence>MRLPPLNALRAFEAAARHEGYIAAAEELHVTRGAISRHIKLLEDHLGVQLFRRHAKGVALTEAGRNLQPVLERAFFDIATGVERISRDAQELRILCPPATSLRWLMPRLDDFRTCHPDIRVRLTTDFHTPSGFDNTEYDIGFSVSNWPRNDARIAVEPLFPVIMTPVCTPALAESLRASGPEGLADTTLLHDTPRRTDWRDWLATFPVSGVSETTGDTFPNLDMAVKAAVIGAGVVMADLALCRDELESGALVAPFPDLACQASYGDVCLVGERSRWEDPKVRLFRDWARKAAQADRDRLQHADAGSGMERGAKGLR</sequence>
<reference evidence="7" key="1">
    <citation type="journal article" date="2019" name="Int. J. Syst. Evol. Microbiol.">
        <title>The Global Catalogue of Microorganisms (GCM) 10K type strain sequencing project: providing services to taxonomists for standard genome sequencing and annotation.</title>
        <authorList>
            <consortium name="The Broad Institute Genomics Platform"/>
            <consortium name="The Broad Institute Genome Sequencing Center for Infectious Disease"/>
            <person name="Wu L."/>
            <person name="Ma J."/>
        </authorList>
    </citation>
    <scope>NUCLEOTIDE SEQUENCE [LARGE SCALE GENOMIC DNA]</scope>
    <source>
        <strain evidence="7">KCTC 52366</strain>
    </source>
</reference>
<dbReference type="Gene3D" id="3.40.190.10">
    <property type="entry name" value="Periplasmic binding protein-like II"/>
    <property type="match status" value="2"/>
</dbReference>
<accession>A0ABV7GTS0</accession>
<evidence type="ECO:0000256" key="3">
    <source>
        <dbReference type="ARBA" id="ARBA00023125"/>
    </source>
</evidence>
<dbReference type="PANTHER" id="PTHR30537:SF74">
    <property type="entry name" value="HTH-TYPE TRANSCRIPTIONAL REGULATOR TRPI"/>
    <property type="match status" value="1"/>
</dbReference>
<keyword evidence="4" id="KW-0804">Transcription</keyword>
<keyword evidence="3" id="KW-0238">DNA-binding</keyword>
<dbReference type="SUPFAM" id="SSF53850">
    <property type="entry name" value="Periplasmic binding protein-like II"/>
    <property type="match status" value="1"/>
</dbReference>
<dbReference type="Pfam" id="PF00126">
    <property type="entry name" value="HTH_1"/>
    <property type="match status" value="1"/>
</dbReference>
<protein>
    <submittedName>
        <fullName evidence="6">LysR substrate-binding domain-containing protein</fullName>
    </submittedName>
</protein>
<dbReference type="InterPro" id="IPR036388">
    <property type="entry name" value="WH-like_DNA-bd_sf"/>
</dbReference>
<evidence type="ECO:0000256" key="1">
    <source>
        <dbReference type="ARBA" id="ARBA00009437"/>
    </source>
</evidence>
<feature type="domain" description="HTH lysR-type" evidence="5">
    <location>
        <begin position="4"/>
        <end position="61"/>
    </location>
</feature>
<keyword evidence="2" id="KW-0805">Transcription regulation</keyword>
<dbReference type="EMBL" id="JBHRTB010000010">
    <property type="protein sequence ID" value="MFC3144587.1"/>
    <property type="molecule type" value="Genomic_DNA"/>
</dbReference>
<evidence type="ECO:0000313" key="6">
    <source>
        <dbReference type="EMBL" id="MFC3144587.1"/>
    </source>
</evidence>
<dbReference type="RefSeq" id="WP_275633712.1">
    <property type="nucleotide sequence ID" value="NZ_JARGYD010000006.1"/>
</dbReference>